<dbReference type="Proteomes" id="UP001519345">
    <property type="component" value="Unassembled WGS sequence"/>
</dbReference>
<dbReference type="InterPro" id="IPR000835">
    <property type="entry name" value="HTH_MarR-typ"/>
</dbReference>
<dbReference type="InterPro" id="IPR036390">
    <property type="entry name" value="WH_DNA-bd_sf"/>
</dbReference>
<feature type="domain" description="HTH marR-type" evidence="4">
    <location>
        <begin position="1"/>
        <end position="138"/>
    </location>
</feature>
<dbReference type="PROSITE" id="PS50995">
    <property type="entry name" value="HTH_MARR_2"/>
    <property type="match status" value="1"/>
</dbReference>
<evidence type="ECO:0000256" key="3">
    <source>
        <dbReference type="ARBA" id="ARBA00023163"/>
    </source>
</evidence>
<name>A0ABS4IHE9_9BACI</name>
<keyword evidence="1" id="KW-0805">Transcription regulation</keyword>
<sequence>MDKDEKISTIIYSFREVNKFFYRQMWQHANELGITIVQLQILKIIDEEPNMSLLELTKKMNVNKSTVSSTIERLVKAGYIEREQSEKDRRAIVLNLTEIGKERQKEGHTLFYERLKHLDEISDEDVNTLLDLHQLVKEKIQVTGDEKN</sequence>
<dbReference type="InterPro" id="IPR011991">
    <property type="entry name" value="ArsR-like_HTH"/>
</dbReference>
<dbReference type="Pfam" id="PF01047">
    <property type="entry name" value="MarR"/>
    <property type="match status" value="1"/>
</dbReference>
<evidence type="ECO:0000313" key="6">
    <source>
        <dbReference type="Proteomes" id="UP001519345"/>
    </source>
</evidence>
<accession>A0ABS4IHE9</accession>
<comment type="caution">
    <text evidence="5">The sequence shown here is derived from an EMBL/GenBank/DDBJ whole genome shotgun (WGS) entry which is preliminary data.</text>
</comment>
<dbReference type="PANTHER" id="PTHR42756:SF1">
    <property type="entry name" value="TRANSCRIPTIONAL REPRESSOR OF EMRAB OPERON"/>
    <property type="match status" value="1"/>
</dbReference>
<keyword evidence="6" id="KW-1185">Reference proteome</keyword>
<dbReference type="PROSITE" id="PS01117">
    <property type="entry name" value="HTH_MARR_1"/>
    <property type="match status" value="1"/>
</dbReference>
<dbReference type="RefSeq" id="WP_209463513.1">
    <property type="nucleotide sequence ID" value="NZ_CP110224.1"/>
</dbReference>
<dbReference type="InterPro" id="IPR036388">
    <property type="entry name" value="WH-like_DNA-bd_sf"/>
</dbReference>
<dbReference type="CDD" id="cd00090">
    <property type="entry name" value="HTH_ARSR"/>
    <property type="match status" value="1"/>
</dbReference>
<keyword evidence="2 5" id="KW-0238">DNA-binding</keyword>
<gene>
    <name evidence="5" type="ORF">J2Z83_002497</name>
</gene>
<dbReference type="Gene3D" id="1.10.10.10">
    <property type="entry name" value="Winged helix-like DNA-binding domain superfamily/Winged helix DNA-binding domain"/>
    <property type="match status" value="1"/>
</dbReference>
<dbReference type="GO" id="GO:0003677">
    <property type="term" value="F:DNA binding"/>
    <property type="evidence" value="ECO:0007669"/>
    <property type="project" value="UniProtKB-KW"/>
</dbReference>
<dbReference type="SUPFAM" id="SSF46785">
    <property type="entry name" value="Winged helix' DNA-binding domain"/>
    <property type="match status" value="1"/>
</dbReference>
<protein>
    <submittedName>
        <fullName evidence="5">DNA-binding MarR family transcriptional regulator</fullName>
    </submittedName>
</protein>
<dbReference type="InterPro" id="IPR023187">
    <property type="entry name" value="Tscrpt_reg_MarR-type_CS"/>
</dbReference>
<organism evidence="5 6">
    <name type="scientific">Virgibacillus natechei</name>
    <dbReference type="NCBI Taxonomy" id="1216297"/>
    <lineage>
        <taxon>Bacteria</taxon>
        <taxon>Bacillati</taxon>
        <taxon>Bacillota</taxon>
        <taxon>Bacilli</taxon>
        <taxon>Bacillales</taxon>
        <taxon>Bacillaceae</taxon>
        <taxon>Virgibacillus</taxon>
    </lineage>
</organism>
<proteinExistence type="predicted"/>
<reference evidence="5 6" key="1">
    <citation type="submission" date="2021-03" db="EMBL/GenBank/DDBJ databases">
        <title>Genomic Encyclopedia of Type Strains, Phase IV (KMG-IV): sequencing the most valuable type-strain genomes for metagenomic binning, comparative biology and taxonomic classification.</title>
        <authorList>
            <person name="Goeker M."/>
        </authorList>
    </citation>
    <scope>NUCLEOTIDE SEQUENCE [LARGE SCALE GENOMIC DNA]</scope>
    <source>
        <strain evidence="5 6">DSM 25609</strain>
    </source>
</reference>
<dbReference type="EMBL" id="JAGGKX010000012">
    <property type="protein sequence ID" value="MBP1970379.1"/>
    <property type="molecule type" value="Genomic_DNA"/>
</dbReference>
<evidence type="ECO:0000256" key="1">
    <source>
        <dbReference type="ARBA" id="ARBA00023015"/>
    </source>
</evidence>
<evidence type="ECO:0000259" key="4">
    <source>
        <dbReference type="PROSITE" id="PS50995"/>
    </source>
</evidence>
<dbReference type="SMART" id="SM00347">
    <property type="entry name" value="HTH_MARR"/>
    <property type="match status" value="1"/>
</dbReference>
<keyword evidence="3" id="KW-0804">Transcription</keyword>
<evidence type="ECO:0000256" key="2">
    <source>
        <dbReference type="ARBA" id="ARBA00023125"/>
    </source>
</evidence>
<evidence type="ECO:0000313" key="5">
    <source>
        <dbReference type="EMBL" id="MBP1970379.1"/>
    </source>
</evidence>
<dbReference type="PRINTS" id="PR00598">
    <property type="entry name" value="HTHMARR"/>
</dbReference>
<dbReference type="PANTHER" id="PTHR42756">
    <property type="entry name" value="TRANSCRIPTIONAL REGULATOR, MARR"/>
    <property type="match status" value="1"/>
</dbReference>